<organism evidence="3">
    <name type="scientific">Laccaria bicolor (strain S238N-H82 / ATCC MYA-4686)</name>
    <name type="common">Bicoloured deceiver</name>
    <name type="synonym">Laccaria laccata var. bicolor</name>
    <dbReference type="NCBI Taxonomy" id="486041"/>
    <lineage>
        <taxon>Eukaryota</taxon>
        <taxon>Fungi</taxon>
        <taxon>Dikarya</taxon>
        <taxon>Basidiomycota</taxon>
        <taxon>Agaricomycotina</taxon>
        <taxon>Agaricomycetes</taxon>
        <taxon>Agaricomycetidae</taxon>
        <taxon>Agaricales</taxon>
        <taxon>Agaricineae</taxon>
        <taxon>Hydnangiaceae</taxon>
        <taxon>Laccaria</taxon>
    </lineage>
</organism>
<dbReference type="InParanoid" id="B0D068"/>
<keyword evidence="1" id="KW-0812">Transmembrane</keyword>
<name>B0D068_LACBS</name>
<dbReference type="GeneID" id="6073300"/>
<evidence type="ECO:0000256" key="1">
    <source>
        <dbReference type="SAM" id="Phobius"/>
    </source>
</evidence>
<sequence length="85" mass="9317">MNTGCNLDIASGIKSTKMVRVIGYLKVETLLVQPIPLIPTLDVFPLIWLVLLIISLLKLGFAFILIVVLALVFNISTNVIGFTYA</sequence>
<dbReference type="OrthoDB" id="2151161at2759"/>
<proteinExistence type="predicted"/>
<keyword evidence="1" id="KW-0472">Membrane</keyword>
<keyword evidence="3" id="KW-1185">Reference proteome</keyword>
<protein>
    <submittedName>
        <fullName evidence="2">Predicted protein</fullName>
    </submittedName>
</protein>
<dbReference type="KEGG" id="lbc:LACBIDRAFT_313523"/>
<accession>B0D068</accession>
<dbReference type="HOGENOM" id="CLU_2513002_0_0_1"/>
<dbReference type="STRING" id="486041.B0D068"/>
<evidence type="ECO:0000313" key="2">
    <source>
        <dbReference type="EMBL" id="EDR11402.1"/>
    </source>
</evidence>
<dbReference type="AlphaFoldDB" id="B0D068"/>
<reference evidence="2 3" key="1">
    <citation type="journal article" date="2008" name="Nature">
        <title>The genome of Laccaria bicolor provides insights into mycorrhizal symbiosis.</title>
        <authorList>
            <person name="Martin F."/>
            <person name="Aerts A."/>
            <person name="Ahren D."/>
            <person name="Brun A."/>
            <person name="Danchin E.G.J."/>
            <person name="Duchaussoy F."/>
            <person name="Gibon J."/>
            <person name="Kohler A."/>
            <person name="Lindquist E."/>
            <person name="Pereda V."/>
            <person name="Salamov A."/>
            <person name="Shapiro H.J."/>
            <person name="Wuyts J."/>
            <person name="Blaudez D."/>
            <person name="Buee M."/>
            <person name="Brokstein P."/>
            <person name="Canbaeck B."/>
            <person name="Cohen D."/>
            <person name="Courty P.E."/>
            <person name="Coutinho P.M."/>
            <person name="Delaruelle C."/>
            <person name="Detter J.C."/>
            <person name="Deveau A."/>
            <person name="DiFazio S."/>
            <person name="Duplessis S."/>
            <person name="Fraissinet-Tachet L."/>
            <person name="Lucic E."/>
            <person name="Frey-Klett P."/>
            <person name="Fourrey C."/>
            <person name="Feussner I."/>
            <person name="Gay G."/>
            <person name="Grimwood J."/>
            <person name="Hoegger P.J."/>
            <person name="Jain P."/>
            <person name="Kilaru S."/>
            <person name="Labbe J."/>
            <person name="Lin Y.C."/>
            <person name="Legue V."/>
            <person name="Le Tacon F."/>
            <person name="Marmeisse R."/>
            <person name="Melayah D."/>
            <person name="Montanini B."/>
            <person name="Muratet M."/>
            <person name="Nehls U."/>
            <person name="Niculita-Hirzel H."/>
            <person name="Oudot-Le Secq M.P."/>
            <person name="Peter M."/>
            <person name="Quesneville H."/>
            <person name="Rajashekar B."/>
            <person name="Reich M."/>
            <person name="Rouhier N."/>
            <person name="Schmutz J."/>
            <person name="Yin T."/>
            <person name="Chalot M."/>
            <person name="Henrissat B."/>
            <person name="Kuees U."/>
            <person name="Lucas S."/>
            <person name="Van de Peer Y."/>
            <person name="Podila G.K."/>
            <person name="Polle A."/>
            <person name="Pukkila P.J."/>
            <person name="Richardson P.M."/>
            <person name="Rouze P."/>
            <person name="Sanders I.R."/>
            <person name="Stajich J.E."/>
            <person name="Tunlid A."/>
            <person name="Tuskan G."/>
            <person name="Grigoriev I.V."/>
        </authorList>
    </citation>
    <scope>NUCLEOTIDE SEQUENCE [LARGE SCALE GENOMIC DNA]</scope>
    <source>
        <strain evidence="3">S238N-H82 / ATCC MYA-4686</strain>
    </source>
</reference>
<dbReference type="EMBL" id="DS547095">
    <property type="protein sequence ID" value="EDR11402.1"/>
    <property type="molecule type" value="Genomic_DNA"/>
</dbReference>
<gene>
    <name evidence="2" type="ORF">LACBIDRAFT_313523</name>
</gene>
<dbReference type="Proteomes" id="UP000001194">
    <property type="component" value="Unassembled WGS sequence"/>
</dbReference>
<evidence type="ECO:0000313" key="3">
    <source>
        <dbReference type="Proteomes" id="UP000001194"/>
    </source>
</evidence>
<keyword evidence="1" id="KW-1133">Transmembrane helix</keyword>
<feature type="transmembrane region" description="Helical" evidence="1">
    <location>
        <begin position="46"/>
        <end position="73"/>
    </location>
</feature>
<dbReference type="RefSeq" id="XP_001877299.1">
    <property type="nucleotide sequence ID" value="XM_001877264.1"/>
</dbReference>